<accession>A0A1H1ZEC5</accession>
<dbReference type="AlphaFoldDB" id="A0A1H1ZEC5"/>
<dbReference type="GeneID" id="300210732"/>
<keyword evidence="1" id="KW-0472">Membrane</keyword>
<dbReference type="Proteomes" id="UP000199524">
    <property type="component" value="Chromosome I"/>
</dbReference>
<protein>
    <submittedName>
        <fullName evidence="2">Uncharacterized protein</fullName>
    </submittedName>
</protein>
<evidence type="ECO:0000313" key="3">
    <source>
        <dbReference type="Proteomes" id="UP000199524"/>
    </source>
</evidence>
<evidence type="ECO:0000313" key="2">
    <source>
        <dbReference type="EMBL" id="SDT31897.1"/>
    </source>
</evidence>
<organism evidence="2 3">
    <name type="scientific">Pseudomonas asplenii</name>
    <dbReference type="NCBI Taxonomy" id="53407"/>
    <lineage>
        <taxon>Bacteria</taxon>
        <taxon>Pseudomonadati</taxon>
        <taxon>Pseudomonadota</taxon>
        <taxon>Gammaproteobacteria</taxon>
        <taxon>Pseudomonadales</taxon>
        <taxon>Pseudomonadaceae</taxon>
        <taxon>Pseudomonas</taxon>
    </lineage>
</organism>
<gene>
    <name evidence="2" type="ORF">SAMN05216598_5014</name>
</gene>
<keyword evidence="3" id="KW-1185">Reference proteome</keyword>
<dbReference type="RefSeq" id="WP_172833059.1">
    <property type="nucleotide sequence ID" value="NZ_LT629777.1"/>
</dbReference>
<name>A0A1H1ZEC5_9PSED</name>
<proteinExistence type="predicted"/>
<dbReference type="EMBL" id="LT629777">
    <property type="protein sequence ID" value="SDT31897.1"/>
    <property type="molecule type" value="Genomic_DNA"/>
</dbReference>
<sequence length="54" mass="6041">MSDWLDLIFGVLELLDGGSNHRRKRVFSPGFLIFAACVAFVELLLLNAWYAPGT</sequence>
<keyword evidence="1" id="KW-1133">Transmembrane helix</keyword>
<keyword evidence="1" id="KW-0812">Transmembrane</keyword>
<feature type="transmembrane region" description="Helical" evidence="1">
    <location>
        <begin position="31"/>
        <end position="51"/>
    </location>
</feature>
<evidence type="ECO:0000256" key="1">
    <source>
        <dbReference type="SAM" id="Phobius"/>
    </source>
</evidence>
<reference evidence="3" key="1">
    <citation type="submission" date="2016-10" db="EMBL/GenBank/DDBJ databases">
        <authorList>
            <person name="Varghese N."/>
            <person name="Submissions S."/>
        </authorList>
    </citation>
    <scope>NUCLEOTIDE SEQUENCE [LARGE SCALE GENOMIC DNA]</scope>
    <source>
        <strain evidence="3">ATCC 23835</strain>
    </source>
</reference>